<feature type="transmembrane region" description="Helical" evidence="7">
    <location>
        <begin position="314"/>
        <end position="338"/>
    </location>
</feature>
<feature type="transmembrane region" description="Helical" evidence="7">
    <location>
        <begin position="247"/>
        <end position="266"/>
    </location>
</feature>
<name>A0ABY4GZM5_9BACI</name>
<feature type="transmembrane region" description="Helical" evidence="7">
    <location>
        <begin position="12"/>
        <end position="33"/>
    </location>
</feature>
<dbReference type="RefSeq" id="WP_244751822.1">
    <property type="nucleotide sequence ID" value="NZ_CP095074.1"/>
</dbReference>
<evidence type="ECO:0000256" key="1">
    <source>
        <dbReference type="ARBA" id="ARBA00004651"/>
    </source>
</evidence>
<evidence type="ECO:0000256" key="5">
    <source>
        <dbReference type="ARBA" id="ARBA00022989"/>
    </source>
</evidence>
<comment type="similarity">
    <text evidence="2">Belongs to the acyltransferase 3 family.</text>
</comment>
<dbReference type="PANTHER" id="PTHR40074">
    <property type="entry name" value="O-ACETYLTRANSFERASE WECH"/>
    <property type="match status" value="1"/>
</dbReference>
<keyword evidence="6 7" id="KW-0472">Membrane</keyword>
<keyword evidence="3" id="KW-1003">Cell membrane</keyword>
<evidence type="ECO:0000256" key="2">
    <source>
        <dbReference type="ARBA" id="ARBA00007400"/>
    </source>
</evidence>
<accession>A0ABY4GZM5</accession>
<dbReference type="Proteomes" id="UP000831880">
    <property type="component" value="Chromosome"/>
</dbReference>
<feature type="transmembrane region" description="Helical" evidence="7">
    <location>
        <begin position="287"/>
        <end position="308"/>
    </location>
</feature>
<dbReference type="PANTHER" id="PTHR40074:SF2">
    <property type="entry name" value="O-ACETYLTRANSFERASE WECH"/>
    <property type="match status" value="1"/>
</dbReference>
<feature type="domain" description="Acyltransferase 3" evidence="8">
    <location>
        <begin position="10"/>
        <end position="337"/>
    </location>
</feature>
<keyword evidence="10" id="KW-1185">Reference proteome</keyword>
<feature type="transmembrane region" description="Helical" evidence="7">
    <location>
        <begin position="88"/>
        <end position="109"/>
    </location>
</feature>
<protein>
    <submittedName>
        <fullName evidence="9">Acyltransferase</fullName>
    </submittedName>
</protein>
<dbReference type="InterPro" id="IPR002656">
    <property type="entry name" value="Acyl_transf_3_dom"/>
</dbReference>
<gene>
    <name evidence="9" type="ORF">MUO14_17220</name>
</gene>
<evidence type="ECO:0000259" key="8">
    <source>
        <dbReference type="Pfam" id="PF01757"/>
    </source>
</evidence>
<evidence type="ECO:0000256" key="3">
    <source>
        <dbReference type="ARBA" id="ARBA00022475"/>
    </source>
</evidence>
<evidence type="ECO:0000256" key="6">
    <source>
        <dbReference type="ARBA" id="ARBA00023136"/>
    </source>
</evidence>
<evidence type="ECO:0000313" key="9">
    <source>
        <dbReference type="EMBL" id="UOQ92212.1"/>
    </source>
</evidence>
<dbReference type="EMBL" id="CP095074">
    <property type="protein sequence ID" value="UOQ92212.1"/>
    <property type="molecule type" value="Genomic_DNA"/>
</dbReference>
<reference evidence="9 10" key="1">
    <citation type="submission" date="2022-04" db="EMBL/GenBank/DDBJ databases">
        <title>Halobacillus sp. isolated from saltern.</title>
        <authorList>
            <person name="Won M."/>
            <person name="Lee C.-M."/>
            <person name="Woen H.-Y."/>
            <person name="Kwon S.-W."/>
        </authorList>
    </citation>
    <scope>NUCLEOTIDE SEQUENCE [LARGE SCALE GENOMIC DNA]</scope>
    <source>
        <strain evidence="9 10">SSTM10-2</strain>
    </source>
</reference>
<organism evidence="9 10">
    <name type="scientific">Halobacillus shinanisalinarum</name>
    <dbReference type="NCBI Taxonomy" id="2932258"/>
    <lineage>
        <taxon>Bacteria</taxon>
        <taxon>Bacillati</taxon>
        <taxon>Bacillota</taxon>
        <taxon>Bacilli</taxon>
        <taxon>Bacillales</taxon>
        <taxon>Bacillaceae</taxon>
        <taxon>Halobacillus</taxon>
    </lineage>
</organism>
<sequence>MARERIESVYYLRVFAMLMVVMVHVTAAFQAVLTDGSDAYQTYHFINRIIRVEAGIFIMIIGMVFFYKYMSQKMDLTELKKYYKKRALYILIPYLVWAFFYEALSVYIGVVPLNFVEMTWRILQGESFYHLYFIFIIVQFYLIFPVILYLAQKLTFFKRYMWLFGIGIEIGYYFLDREYQIIPFSIFISSLGPYLLGAWIGAYYKEQKALINRKSTIIWGLFVSITGFYYVYLNYHMYTISSFVLPGYIYLIVNLFYILSASYLLFRLTEYICSKWPNAIPYVQNAAYYSFGFYLLHPFVLKVVAQFVPVPAGYWFHGSMILRFIGTVVLCYLIIWLFHRFFPFPNIMFGKLPKKARFILSTNPPSIKYRKTGSD</sequence>
<proteinExistence type="inferred from homology"/>
<comment type="subcellular location">
    <subcellularLocation>
        <location evidence="1">Cell membrane</location>
        <topology evidence="1">Multi-pass membrane protein</topology>
    </subcellularLocation>
</comment>
<feature type="transmembrane region" description="Helical" evidence="7">
    <location>
        <begin position="216"/>
        <end position="235"/>
    </location>
</feature>
<dbReference type="GO" id="GO:0016746">
    <property type="term" value="F:acyltransferase activity"/>
    <property type="evidence" value="ECO:0007669"/>
    <property type="project" value="UniProtKB-KW"/>
</dbReference>
<evidence type="ECO:0000313" key="10">
    <source>
        <dbReference type="Proteomes" id="UP000831880"/>
    </source>
</evidence>
<feature type="transmembrane region" description="Helical" evidence="7">
    <location>
        <begin position="157"/>
        <end position="175"/>
    </location>
</feature>
<keyword evidence="9" id="KW-0012">Acyltransferase</keyword>
<feature type="transmembrane region" description="Helical" evidence="7">
    <location>
        <begin position="181"/>
        <end position="204"/>
    </location>
</feature>
<feature type="transmembrane region" description="Helical" evidence="7">
    <location>
        <begin position="45"/>
        <end position="67"/>
    </location>
</feature>
<dbReference type="Pfam" id="PF01757">
    <property type="entry name" value="Acyl_transf_3"/>
    <property type="match status" value="1"/>
</dbReference>
<evidence type="ECO:0000256" key="4">
    <source>
        <dbReference type="ARBA" id="ARBA00022692"/>
    </source>
</evidence>
<keyword evidence="9" id="KW-0808">Transferase</keyword>
<keyword evidence="4 7" id="KW-0812">Transmembrane</keyword>
<evidence type="ECO:0000256" key="7">
    <source>
        <dbReference type="SAM" id="Phobius"/>
    </source>
</evidence>
<feature type="transmembrane region" description="Helical" evidence="7">
    <location>
        <begin position="129"/>
        <end position="150"/>
    </location>
</feature>
<keyword evidence="5 7" id="KW-1133">Transmembrane helix</keyword>